<comment type="cofactor">
    <cofactor evidence="9">
        <name>Mg(2+)</name>
        <dbReference type="ChEBI" id="CHEBI:18420"/>
    </cofactor>
    <cofactor evidence="9">
        <name>Mn(2+)</name>
        <dbReference type="ChEBI" id="CHEBI:29035"/>
    </cofactor>
    <text evidence="9">Mg(2+). Can also accept Mn(2+).</text>
</comment>
<dbReference type="PROSITE" id="PS01075">
    <property type="entry name" value="ACETATE_KINASE_1"/>
    <property type="match status" value="1"/>
</dbReference>
<dbReference type="SUPFAM" id="SSF53067">
    <property type="entry name" value="Actin-like ATPase domain"/>
    <property type="match status" value="2"/>
</dbReference>
<evidence type="ECO:0000313" key="11">
    <source>
        <dbReference type="EMBL" id="TCS72650.1"/>
    </source>
</evidence>
<dbReference type="CDD" id="cd24010">
    <property type="entry name" value="ASKHA_NBD_AcK_PK"/>
    <property type="match status" value="1"/>
</dbReference>
<feature type="site" description="Transition state stabilizer" evidence="9">
    <location>
        <position position="240"/>
    </location>
</feature>
<comment type="catalytic activity">
    <reaction evidence="9">
        <text>acetate + ATP = acetyl phosphate + ADP</text>
        <dbReference type="Rhea" id="RHEA:11352"/>
        <dbReference type="ChEBI" id="CHEBI:22191"/>
        <dbReference type="ChEBI" id="CHEBI:30089"/>
        <dbReference type="ChEBI" id="CHEBI:30616"/>
        <dbReference type="ChEBI" id="CHEBI:456216"/>
        <dbReference type="EC" id="2.7.2.1"/>
    </reaction>
</comment>
<evidence type="ECO:0000313" key="12">
    <source>
        <dbReference type="Proteomes" id="UP000295135"/>
    </source>
</evidence>
<keyword evidence="6 9" id="KW-0418">Kinase</keyword>
<organism evidence="11 12">
    <name type="scientific">Sulfuritortus calidifontis</name>
    <dbReference type="NCBI Taxonomy" id="1914471"/>
    <lineage>
        <taxon>Bacteria</taxon>
        <taxon>Pseudomonadati</taxon>
        <taxon>Pseudomonadota</taxon>
        <taxon>Betaproteobacteria</taxon>
        <taxon>Nitrosomonadales</taxon>
        <taxon>Thiobacillaceae</taxon>
        <taxon>Sulfuritortus</taxon>
    </lineage>
</organism>
<dbReference type="HAMAP" id="MF_00020">
    <property type="entry name" value="Acetate_kinase"/>
    <property type="match status" value="1"/>
</dbReference>
<dbReference type="Gene3D" id="3.30.420.40">
    <property type="match status" value="2"/>
</dbReference>
<dbReference type="AlphaFoldDB" id="A0A4R3JWL6"/>
<dbReference type="PANTHER" id="PTHR21060:SF21">
    <property type="entry name" value="ACETATE KINASE"/>
    <property type="match status" value="1"/>
</dbReference>
<dbReference type="RefSeq" id="WP_126462761.1">
    <property type="nucleotide sequence ID" value="NZ_AP018721.1"/>
</dbReference>
<dbReference type="InterPro" id="IPR004372">
    <property type="entry name" value="Ac/propionate_kinase"/>
</dbReference>
<evidence type="ECO:0000256" key="3">
    <source>
        <dbReference type="ARBA" id="ARBA00022679"/>
    </source>
</evidence>
<evidence type="ECO:0000256" key="4">
    <source>
        <dbReference type="ARBA" id="ARBA00022723"/>
    </source>
</evidence>
<dbReference type="GO" id="GO:0000287">
    <property type="term" value="F:magnesium ion binding"/>
    <property type="evidence" value="ECO:0007669"/>
    <property type="project" value="UniProtKB-UniRule"/>
</dbReference>
<sequence length="392" mass="42004">MDNAILIINAGSSSLKFALYRVEPGPSFEPWYRGIIEEIGGASRMRVSLAPTAEELLDQPLAARDHDEAIWEMLAWLAPRLDGLDLIAAGHRVVHGGAEHAAPVRVDETVLTKLERLIPIDPLHQPHNLAGIRALLQARPGLPQVACFDTAFHRTLPELAQRFALPRELHDAGVRRYGFHGLSYEYIASVLPDYLGDRAEGRVIVAHLGNGASLCAMQNRRSVETTMSFTPLDGLPMGTRCGAIDPAIPLYLMREQGLDLAAVSELLHQRSGLLGLSGTSSDMRQLLEGDTPAARLAVAHFVYQVAKAVGALAVALDGLDALVFTAGIGEHAAPVRAAICARLGWLGLTLDPVANAAHGPCISQPDSPIGAWVIPTDEELVIARQTYALAAA</sequence>
<dbReference type="PIRSF" id="PIRSF000722">
    <property type="entry name" value="Acetate_prop_kin"/>
    <property type="match status" value="1"/>
</dbReference>
<gene>
    <name evidence="9" type="primary">ackA</name>
    <name evidence="11" type="ORF">EDC61_10461</name>
</gene>
<dbReference type="EC" id="2.7.2.1" evidence="9"/>
<evidence type="ECO:0000256" key="8">
    <source>
        <dbReference type="ARBA" id="ARBA00022842"/>
    </source>
</evidence>
<protein>
    <recommendedName>
        <fullName evidence="9">Acetate kinase</fullName>
        <ecNumber evidence="9">2.7.2.1</ecNumber>
    </recommendedName>
    <alternativeName>
        <fullName evidence="9">Acetokinase</fullName>
    </alternativeName>
</protein>
<keyword evidence="7 9" id="KW-0067">ATP-binding</keyword>
<accession>A0A4R3JWL6</accession>
<dbReference type="GO" id="GO:0005524">
    <property type="term" value="F:ATP binding"/>
    <property type="evidence" value="ECO:0007669"/>
    <property type="project" value="UniProtKB-KW"/>
</dbReference>
<feature type="binding site" evidence="9">
    <location>
        <begin position="327"/>
        <end position="331"/>
    </location>
    <ligand>
        <name>ATP</name>
        <dbReference type="ChEBI" id="CHEBI:30616"/>
    </ligand>
</feature>
<evidence type="ECO:0000256" key="7">
    <source>
        <dbReference type="ARBA" id="ARBA00022840"/>
    </source>
</evidence>
<reference evidence="11 12" key="1">
    <citation type="submission" date="2019-03" db="EMBL/GenBank/DDBJ databases">
        <title>Genomic Encyclopedia of Type Strains, Phase IV (KMG-IV): sequencing the most valuable type-strain genomes for metagenomic binning, comparative biology and taxonomic classification.</title>
        <authorList>
            <person name="Goeker M."/>
        </authorList>
    </citation>
    <scope>NUCLEOTIDE SEQUENCE [LARGE SCALE GENOMIC DNA]</scope>
    <source>
        <strain evidence="11 12">DSM 103923</strain>
    </source>
</reference>
<dbReference type="GO" id="GO:0006085">
    <property type="term" value="P:acetyl-CoA biosynthetic process"/>
    <property type="evidence" value="ECO:0007669"/>
    <property type="project" value="UniProtKB-UniRule"/>
</dbReference>
<keyword evidence="5 9" id="KW-0547">Nucleotide-binding</keyword>
<feature type="binding site" evidence="9">
    <location>
        <begin position="282"/>
        <end position="284"/>
    </location>
    <ligand>
        <name>ATP</name>
        <dbReference type="ChEBI" id="CHEBI:30616"/>
    </ligand>
</feature>
<dbReference type="GO" id="GO:0005829">
    <property type="term" value="C:cytosol"/>
    <property type="evidence" value="ECO:0007669"/>
    <property type="project" value="TreeGrafter"/>
</dbReference>
<keyword evidence="8 9" id="KW-0460">Magnesium</keyword>
<proteinExistence type="inferred from homology"/>
<evidence type="ECO:0000256" key="9">
    <source>
        <dbReference type="HAMAP-Rule" id="MF_00020"/>
    </source>
</evidence>
<evidence type="ECO:0000256" key="6">
    <source>
        <dbReference type="ARBA" id="ARBA00022777"/>
    </source>
</evidence>
<comment type="similarity">
    <text evidence="1 9 10">Belongs to the acetokinase family.</text>
</comment>
<comment type="function">
    <text evidence="9">Catalyzes the formation of acetyl phosphate from acetate and ATP. Can also catalyze the reverse reaction.</text>
</comment>
<dbReference type="OrthoDB" id="9802453at2"/>
<dbReference type="Pfam" id="PF00871">
    <property type="entry name" value="Acetate_kinase"/>
    <property type="match status" value="1"/>
</dbReference>
<comment type="pathway">
    <text evidence="9">Metabolic intermediate biosynthesis; acetyl-CoA biosynthesis; acetyl-CoA from acetate: step 1/2.</text>
</comment>
<comment type="caution">
    <text evidence="11">The sequence shown here is derived from an EMBL/GenBank/DDBJ whole genome shotgun (WGS) entry which is preliminary data.</text>
</comment>
<dbReference type="InterPro" id="IPR000890">
    <property type="entry name" value="Aliphatic_acid_kin_short-chain"/>
</dbReference>
<dbReference type="PRINTS" id="PR00471">
    <property type="entry name" value="ACETATEKNASE"/>
</dbReference>
<comment type="subcellular location">
    <subcellularLocation>
        <location evidence="9">Cytoplasm</location>
    </subcellularLocation>
</comment>
<name>A0A4R3JWL6_9PROT</name>
<feature type="binding site" evidence="9">
    <location>
        <position position="16"/>
    </location>
    <ligand>
        <name>ATP</name>
        <dbReference type="ChEBI" id="CHEBI:30616"/>
    </ligand>
</feature>
<feature type="active site" description="Proton donor/acceptor" evidence="9">
    <location>
        <position position="149"/>
    </location>
</feature>
<feature type="binding site" evidence="9">
    <location>
        <position position="9"/>
    </location>
    <ligand>
        <name>Mg(2+)</name>
        <dbReference type="ChEBI" id="CHEBI:18420"/>
    </ligand>
</feature>
<feature type="binding site" evidence="9">
    <location>
        <position position="378"/>
    </location>
    <ligand>
        <name>Mg(2+)</name>
        <dbReference type="ChEBI" id="CHEBI:18420"/>
    </ligand>
</feature>
<comment type="subunit">
    <text evidence="9">Homodimer.</text>
</comment>
<dbReference type="UniPathway" id="UPA00340">
    <property type="reaction ID" value="UER00458"/>
</dbReference>
<feature type="binding site" evidence="9">
    <location>
        <begin position="207"/>
        <end position="211"/>
    </location>
    <ligand>
        <name>ATP</name>
        <dbReference type="ChEBI" id="CHEBI:30616"/>
    </ligand>
</feature>
<keyword evidence="2 9" id="KW-0963">Cytoplasm</keyword>
<dbReference type="InterPro" id="IPR023865">
    <property type="entry name" value="Aliphatic_acid_kinase_CS"/>
</dbReference>
<dbReference type="GO" id="GO:0006083">
    <property type="term" value="P:acetate metabolic process"/>
    <property type="evidence" value="ECO:0007669"/>
    <property type="project" value="TreeGrafter"/>
</dbReference>
<feature type="site" description="Transition state stabilizer" evidence="9">
    <location>
        <position position="180"/>
    </location>
</feature>
<dbReference type="EMBL" id="SLZY01000004">
    <property type="protein sequence ID" value="TCS72650.1"/>
    <property type="molecule type" value="Genomic_DNA"/>
</dbReference>
<feature type="binding site" evidence="9">
    <location>
        <position position="92"/>
    </location>
    <ligand>
        <name>substrate</name>
    </ligand>
</feature>
<dbReference type="Proteomes" id="UP000295135">
    <property type="component" value="Unassembled WGS sequence"/>
</dbReference>
<dbReference type="GO" id="GO:0008776">
    <property type="term" value="F:acetate kinase activity"/>
    <property type="evidence" value="ECO:0007669"/>
    <property type="project" value="UniProtKB-UniRule"/>
</dbReference>
<dbReference type="PANTHER" id="PTHR21060">
    <property type="entry name" value="ACETATE KINASE"/>
    <property type="match status" value="1"/>
</dbReference>
<keyword evidence="12" id="KW-1185">Reference proteome</keyword>
<evidence type="ECO:0000256" key="5">
    <source>
        <dbReference type="ARBA" id="ARBA00022741"/>
    </source>
</evidence>
<keyword evidence="4 9" id="KW-0479">Metal-binding</keyword>
<evidence type="ECO:0000256" key="10">
    <source>
        <dbReference type="RuleBase" id="RU003835"/>
    </source>
</evidence>
<keyword evidence="3 9" id="KW-0808">Transferase</keyword>
<evidence type="ECO:0000256" key="2">
    <source>
        <dbReference type="ARBA" id="ARBA00022490"/>
    </source>
</evidence>
<evidence type="ECO:0000256" key="1">
    <source>
        <dbReference type="ARBA" id="ARBA00008748"/>
    </source>
</evidence>
<dbReference type="NCBIfam" id="TIGR00016">
    <property type="entry name" value="ackA"/>
    <property type="match status" value="1"/>
</dbReference>
<dbReference type="InterPro" id="IPR043129">
    <property type="entry name" value="ATPase_NBD"/>
</dbReference>